<protein>
    <recommendedName>
        <fullName evidence="3">ABC transporter domain-containing protein</fullName>
    </recommendedName>
</protein>
<comment type="caution">
    <text evidence="4">The sequence shown here is derived from an EMBL/GenBank/DDBJ whole genome shotgun (WGS) entry which is preliminary data.</text>
</comment>
<dbReference type="InterPro" id="IPR027417">
    <property type="entry name" value="P-loop_NTPase"/>
</dbReference>
<evidence type="ECO:0000256" key="1">
    <source>
        <dbReference type="ARBA" id="ARBA00022741"/>
    </source>
</evidence>
<dbReference type="GO" id="GO:0042626">
    <property type="term" value="F:ATPase-coupled transmembrane transporter activity"/>
    <property type="evidence" value="ECO:0007669"/>
    <property type="project" value="TreeGrafter"/>
</dbReference>
<dbReference type="SUPFAM" id="SSF52540">
    <property type="entry name" value="P-loop containing nucleoside triphosphate hydrolases"/>
    <property type="match status" value="1"/>
</dbReference>
<dbReference type="EMBL" id="CAJNYD010000390">
    <property type="protein sequence ID" value="CAF3252582.1"/>
    <property type="molecule type" value="Genomic_DNA"/>
</dbReference>
<evidence type="ECO:0000313" key="5">
    <source>
        <dbReference type="Proteomes" id="UP000663833"/>
    </source>
</evidence>
<feature type="domain" description="ABC transporter" evidence="3">
    <location>
        <begin position="15"/>
        <end position="127"/>
    </location>
</feature>
<dbReference type="PANTHER" id="PTHR24223">
    <property type="entry name" value="ATP-BINDING CASSETTE SUB-FAMILY C"/>
    <property type="match status" value="1"/>
</dbReference>
<dbReference type="GO" id="GO:0005524">
    <property type="term" value="F:ATP binding"/>
    <property type="evidence" value="ECO:0007669"/>
    <property type="project" value="UniProtKB-KW"/>
</dbReference>
<organism evidence="4 5">
    <name type="scientific">Rotaria socialis</name>
    <dbReference type="NCBI Taxonomy" id="392032"/>
    <lineage>
        <taxon>Eukaryota</taxon>
        <taxon>Metazoa</taxon>
        <taxon>Spiralia</taxon>
        <taxon>Gnathifera</taxon>
        <taxon>Rotifera</taxon>
        <taxon>Eurotatoria</taxon>
        <taxon>Bdelloidea</taxon>
        <taxon>Philodinida</taxon>
        <taxon>Philodinidae</taxon>
        <taxon>Rotaria</taxon>
    </lineage>
</organism>
<evidence type="ECO:0000259" key="3">
    <source>
        <dbReference type="Pfam" id="PF00005"/>
    </source>
</evidence>
<dbReference type="Proteomes" id="UP000663833">
    <property type="component" value="Unassembled WGS sequence"/>
</dbReference>
<dbReference type="Pfam" id="PF00005">
    <property type="entry name" value="ABC_tran"/>
    <property type="match status" value="1"/>
</dbReference>
<gene>
    <name evidence="4" type="ORF">LUA448_LOCUS4920</name>
</gene>
<sequence length="152" mass="17240">MTYVATAQRLIDRSSIKGKIVLDNIDISRITVRQLRSNLDVIPQQPVLFSGALRYHPDSFNYYSDEQLWTVLEAVQIKPIIAKSSNNLLSSVFQWGANFSSGQRQLTCVARVILTECRILLTDVATNDHLLLLNDELVVDYDSSSKIRSRLQ</sequence>
<dbReference type="GO" id="GO:0016020">
    <property type="term" value="C:membrane"/>
    <property type="evidence" value="ECO:0007669"/>
    <property type="project" value="TreeGrafter"/>
</dbReference>
<dbReference type="InterPro" id="IPR003439">
    <property type="entry name" value="ABC_transporter-like_ATP-bd"/>
</dbReference>
<name>A0A817RF19_9BILA</name>
<keyword evidence="1" id="KW-0547">Nucleotide-binding</keyword>
<accession>A0A817RF19</accession>
<dbReference type="InterPro" id="IPR050173">
    <property type="entry name" value="ABC_transporter_C-like"/>
</dbReference>
<proteinExistence type="predicted"/>
<dbReference type="GO" id="GO:0016887">
    <property type="term" value="F:ATP hydrolysis activity"/>
    <property type="evidence" value="ECO:0007669"/>
    <property type="project" value="InterPro"/>
</dbReference>
<evidence type="ECO:0000256" key="2">
    <source>
        <dbReference type="ARBA" id="ARBA00022840"/>
    </source>
</evidence>
<dbReference type="AlphaFoldDB" id="A0A817RF19"/>
<dbReference type="Gene3D" id="3.40.50.300">
    <property type="entry name" value="P-loop containing nucleotide triphosphate hydrolases"/>
    <property type="match status" value="1"/>
</dbReference>
<evidence type="ECO:0000313" key="4">
    <source>
        <dbReference type="EMBL" id="CAF3252582.1"/>
    </source>
</evidence>
<reference evidence="4" key="1">
    <citation type="submission" date="2021-02" db="EMBL/GenBank/DDBJ databases">
        <authorList>
            <person name="Nowell W R."/>
        </authorList>
    </citation>
    <scope>NUCLEOTIDE SEQUENCE</scope>
</reference>
<keyword evidence="2" id="KW-0067">ATP-binding</keyword>